<gene>
    <name evidence="18" type="primary">pssA</name>
    <name evidence="18" type="ORF">H8D24_04005</name>
</gene>
<dbReference type="GO" id="GO:0003882">
    <property type="term" value="F:CDP-diacylglycerol-serine O-phosphatidyltransferase activity"/>
    <property type="evidence" value="ECO:0007669"/>
    <property type="project" value="UniProtKB-EC"/>
</dbReference>
<comment type="similarity">
    <text evidence="3 15">Belongs to the CDP-alcohol phosphatidyltransferase class-I family.</text>
</comment>
<keyword evidence="6" id="KW-0444">Lipid biosynthesis</keyword>
<dbReference type="PROSITE" id="PS00379">
    <property type="entry name" value="CDP_ALCOHOL_P_TRANSF"/>
    <property type="match status" value="1"/>
</dbReference>
<dbReference type="GO" id="GO:0016020">
    <property type="term" value="C:membrane"/>
    <property type="evidence" value="ECO:0007669"/>
    <property type="project" value="InterPro"/>
</dbReference>
<accession>A0A8J6TVT9</accession>
<feature type="transmembrane region" description="Helical" evidence="17">
    <location>
        <begin position="12"/>
        <end position="33"/>
    </location>
</feature>
<dbReference type="AlphaFoldDB" id="A0A8J6TVT9"/>
<evidence type="ECO:0000256" key="12">
    <source>
        <dbReference type="ARBA" id="ARBA00023209"/>
    </source>
</evidence>
<keyword evidence="8 17" id="KW-0812">Transmembrane</keyword>
<dbReference type="PANTHER" id="PTHR14269:SF61">
    <property type="entry name" value="CDP-DIACYLGLYCEROL--SERINE O-PHOSPHATIDYLTRANSFERASE"/>
    <property type="match status" value="1"/>
</dbReference>
<reference evidence="18 19" key="1">
    <citation type="submission" date="2020-08" db="EMBL/GenBank/DDBJ databases">
        <title>Bridging the membrane lipid divide: bacteria of the FCB group superphylum have the potential to synthesize archaeal ether lipids.</title>
        <authorList>
            <person name="Villanueva L."/>
            <person name="Von Meijenfeldt F.A.B."/>
            <person name="Westbye A.B."/>
            <person name="Yadav S."/>
            <person name="Hopmans E.C."/>
            <person name="Dutilh B.E."/>
            <person name="Sinninghe Damste J.S."/>
        </authorList>
    </citation>
    <scope>NUCLEOTIDE SEQUENCE [LARGE SCALE GENOMIC DNA]</scope>
    <source>
        <strain evidence="18">NIOZ-UU100</strain>
    </source>
</reference>
<keyword evidence="10" id="KW-0443">Lipid metabolism</keyword>
<keyword evidence="11 17" id="KW-0472">Membrane</keyword>
<evidence type="ECO:0000256" key="7">
    <source>
        <dbReference type="ARBA" id="ARBA00022679"/>
    </source>
</evidence>
<dbReference type="InterPro" id="IPR048254">
    <property type="entry name" value="CDP_ALCOHOL_P_TRANSF_CS"/>
</dbReference>
<evidence type="ECO:0000256" key="9">
    <source>
        <dbReference type="ARBA" id="ARBA00022989"/>
    </source>
</evidence>
<dbReference type="Gene3D" id="1.20.120.1760">
    <property type="match status" value="1"/>
</dbReference>
<dbReference type="GO" id="GO:0008654">
    <property type="term" value="P:phospholipid biosynthetic process"/>
    <property type="evidence" value="ECO:0007669"/>
    <property type="project" value="UniProtKB-KW"/>
</dbReference>
<comment type="subcellular location">
    <subcellularLocation>
        <location evidence="2">Endomembrane system</location>
        <topology evidence="2">Multi-pass membrane protein</topology>
    </subcellularLocation>
</comment>
<evidence type="ECO:0000256" key="5">
    <source>
        <dbReference type="ARBA" id="ARBA00017171"/>
    </source>
</evidence>
<dbReference type="InterPro" id="IPR000462">
    <property type="entry name" value="CDP-OH_P_trans"/>
</dbReference>
<evidence type="ECO:0000256" key="17">
    <source>
        <dbReference type="SAM" id="Phobius"/>
    </source>
</evidence>
<dbReference type="PANTHER" id="PTHR14269">
    <property type="entry name" value="CDP-DIACYLGLYCEROL--GLYCEROL-3-PHOSPHATE 3-PHOSPHATIDYLTRANSFERASE-RELATED"/>
    <property type="match status" value="1"/>
</dbReference>
<dbReference type="InterPro" id="IPR004533">
    <property type="entry name" value="CDP-diaglyc--ser_O-PTrfase"/>
</dbReference>
<feature type="compositionally biased region" description="Basic and acidic residues" evidence="16">
    <location>
        <begin position="258"/>
        <end position="271"/>
    </location>
</feature>
<dbReference type="Proteomes" id="UP000654401">
    <property type="component" value="Unassembled WGS sequence"/>
</dbReference>
<comment type="catalytic activity">
    <reaction evidence="1">
        <text>a CDP-1,2-diacyl-sn-glycerol + L-serine = a 1,2-diacyl-sn-glycero-3-phospho-L-serine + CMP + H(+)</text>
        <dbReference type="Rhea" id="RHEA:16913"/>
        <dbReference type="ChEBI" id="CHEBI:15378"/>
        <dbReference type="ChEBI" id="CHEBI:33384"/>
        <dbReference type="ChEBI" id="CHEBI:57262"/>
        <dbReference type="ChEBI" id="CHEBI:58332"/>
        <dbReference type="ChEBI" id="CHEBI:60377"/>
        <dbReference type="EC" id="2.7.8.8"/>
    </reaction>
</comment>
<comment type="caution">
    <text evidence="18">The sequence shown here is derived from an EMBL/GenBank/DDBJ whole genome shotgun (WGS) entry which is preliminary data.</text>
</comment>
<keyword evidence="12" id="KW-0594">Phospholipid biosynthesis</keyword>
<evidence type="ECO:0000256" key="15">
    <source>
        <dbReference type="RuleBase" id="RU003750"/>
    </source>
</evidence>
<evidence type="ECO:0000256" key="11">
    <source>
        <dbReference type="ARBA" id="ARBA00023136"/>
    </source>
</evidence>
<feature type="transmembrane region" description="Helical" evidence="17">
    <location>
        <begin position="164"/>
        <end position="187"/>
    </location>
</feature>
<name>A0A8J6TVT9_9GAMM</name>
<evidence type="ECO:0000256" key="14">
    <source>
        <dbReference type="ARBA" id="ARBA00032361"/>
    </source>
</evidence>
<evidence type="ECO:0000313" key="18">
    <source>
        <dbReference type="EMBL" id="MBC8519555.1"/>
    </source>
</evidence>
<sequence length="271" mass="29339">MNTTVEKQRRRGIYLLPNLFTTAALFAGFFAIISAIKGSYEAAAIAIFIAMVLDGLDGRVARMTNTQTEFGAEYDSLSDMVSFGVAPALVVYLWGLSAMGKLGWLAAFIYTAGAALRLARFNTQVSSADKRYFQGLPSPASAAVVAGMVWVAVDYGFYGEGVPLELSYIAALITALSGLLMVSNIRYHSFKELNLKDRIPFVAMILMVALIVLISADPPQVLFGGFLIYAIWGPVSNLLELRKKRAERAASGSVVEQSTDKFSTDKADSDE</sequence>
<dbReference type="EMBL" id="JACNFK010000024">
    <property type="protein sequence ID" value="MBC8519555.1"/>
    <property type="molecule type" value="Genomic_DNA"/>
</dbReference>
<evidence type="ECO:0000313" key="19">
    <source>
        <dbReference type="Proteomes" id="UP000654401"/>
    </source>
</evidence>
<dbReference type="NCBIfam" id="TIGR00473">
    <property type="entry name" value="pssA"/>
    <property type="match status" value="1"/>
</dbReference>
<feature type="region of interest" description="Disordered" evidence="16">
    <location>
        <begin position="247"/>
        <end position="271"/>
    </location>
</feature>
<dbReference type="GO" id="GO:0012505">
    <property type="term" value="C:endomembrane system"/>
    <property type="evidence" value="ECO:0007669"/>
    <property type="project" value="UniProtKB-SubCell"/>
</dbReference>
<dbReference type="Pfam" id="PF01066">
    <property type="entry name" value="CDP-OH_P_transf"/>
    <property type="match status" value="1"/>
</dbReference>
<organism evidence="18 19">
    <name type="scientific">Candidatus Thiopontia autotrophica</name>
    <dbReference type="NCBI Taxonomy" id="2841688"/>
    <lineage>
        <taxon>Bacteria</taxon>
        <taxon>Pseudomonadati</taxon>
        <taxon>Pseudomonadota</taxon>
        <taxon>Gammaproteobacteria</taxon>
        <taxon>Candidatus Thiopontia</taxon>
    </lineage>
</organism>
<evidence type="ECO:0000256" key="6">
    <source>
        <dbReference type="ARBA" id="ARBA00022516"/>
    </source>
</evidence>
<dbReference type="InterPro" id="IPR050324">
    <property type="entry name" value="CDP-alcohol_PTase-I"/>
</dbReference>
<protein>
    <recommendedName>
        <fullName evidence="5">CDP-diacylglycerol--serine O-phosphatidyltransferase</fullName>
        <ecNumber evidence="4">2.7.8.8</ecNumber>
    </recommendedName>
    <alternativeName>
        <fullName evidence="14">Phosphatidylserine synthase</fullName>
    </alternativeName>
</protein>
<feature type="transmembrane region" description="Helical" evidence="17">
    <location>
        <begin position="199"/>
        <end position="216"/>
    </location>
</feature>
<proteinExistence type="inferred from homology"/>
<feature type="transmembrane region" description="Helical" evidence="17">
    <location>
        <begin position="140"/>
        <end position="158"/>
    </location>
</feature>
<keyword evidence="7 15" id="KW-0808">Transferase</keyword>
<evidence type="ECO:0000256" key="4">
    <source>
        <dbReference type="ARBA" id="ARBA00013174"/>
    </source>
</evidence>
<evidence type="ECO:0000256" key="3">
    <source>
        <dbReference type="ARBA" id="ARBA00010441"/>
    </source>
</evidence>
<evidence type="ECO:0000256" key="1">
    <source>
        <dbReference type="ARBA" id="ARBA00000287"/>
    </source>
</evidence>
<keyword evidence="9 17" id="KW-1133">Transmembrane helix</keyword>
<feature type="transmembrane region" description="Helical" evidence="17">
    <location>
        <begin position="222"/>
        <end position="239"/>
    </location>
</feature>
<evidence type="ECO:0000256" key="8">
    <source>
        <dbReference type="ARBA" id="ARBA00022692"/>
    </source>
</evidence>
<evidence type="ECO:0000256" key="10">
    <source>
        <dbReference type="ARBA" id="ARBA00023098"/>
    </source>
</evidence>
<dbReference type="InterPro" id="IPR043130">
    <property type="entry name" value="CDP-OH_PTrfase_TM_dom"/>
</dbReference>
<evidence type="ECO:0000256" key="16">
    <source>
        <dbReference type="SAM" id="MobiDB-lite"/>
    </source>
</evidence>
<keyword evidence="13" id="KW-1208">Phospholipid metabolism</keyword>
<dbReference type="EC" id="2.7.8.8" evidence="4"/>
<evidence type="ECO:0000256" key="2">
    <source>
        <dbReference type="ARBA" id="ARBA00004127"/>
    </source>
</evidence>
<evidence type="ECO:0000256" key="13">
    <source>
        <dbReference type="ARBA" id="ARBA00023264"/>
    </source>
</evidence>